<feature type="compositionally biased region" description="Low complexity" evidence="3">
    <location>
        <begin position="659"/>
        <end position="669"/>
    </location>
</feature>
<feature type="compositionally biased region" description="Polar residues" evidence="3">
    <location>
        <begin position="535"/>
        <end position="555"/>
    </location>
</feature>
<dbReference type="GO" id="GO:0030687">
    <property type="term" value="C:preribosome, large subunit precursor"/>
    <property type="evidence" value="ECO:0007669"/>
    <property type="project" value="TreeGrafter"/>
</dbReference>
<evidence type="ECO:0000256" key="2">
    <source>
        <dbReference type="ARBA" id="ARBA00022840"/>
    </source>
</evidence>
<evidence type="ECO:0000259" key="4">
    <source>
        <dbReference type="PROSITE" id="PS50234"/>
    </source>
</evidence>
<organism evidence="5">
    <name type="scientific">Phallusia mammillata</name>
    <dbReference type="NCBI Taxonomy" id="59560"/>
    <lineage>
        <taxon>Eukaryota</taxon>
        <taxon>Metazoa</taxon>
        <taxon>Chordata</taxon>
        <taxon>Tunicata</taxon>
        <taxon>Ascidiacea</taxon>
        <taxon>Phlebobranchia</taxon>
        <taxon>Ascidiidae</taxon>
        <taxon>Phallusia</taxon>
    </lineage>
</organism>
<feature type="domain" description="VWFA" evidence="4">
    <location>
        <begin position="882"/>
        <end position="1082"/>
    </location>
</feature>
<dbReference type="GO" id="GO:0000055">
    <property type="term" value="P:ribosomal large subunit export from nucleus"/>
    <property type="evidence" value="ECO:0007669"/>
    <property type="project" value="TreeGrafter"/>
</dbReference>
<dbReference type="InterPro" id="IPR002035">
    <property type="entry name" value="VWF_A"/>
</dbReference>
<feature type="compositionally biased region" description="Acidic residues" evidence="3">
    <location>
        <begin position="394"/>
        <end position="403"/>
    </location>
</feature>
<dbReference type="GO" id="GO:0005634">
    <property type="term" value="C:nucleus"/>
    <property type="evidence" value="ECO:0007669"/>
    <property type="project" value="TreeGrafter"/>
</dbReference>
<feature type="compositionally biased region" description="Basic and acidic residues" evidence="3">
    <location>
        <begin position="291"/>
        <end position="300"/>
    </location>
</feature>
<dbReference type="PROSITE" id="PS50234">
    <property type="entry name" value="VWFA"/>
    <property type="match status" value="1"/>
</dbReference>
<evidence type="ECO:0000256" key="1">
    <source>
        <dbReference type="ARBA" id="ARBA00022741"/>
    </source>
</evidence>
<keyword evidence="1" id="KW-0547">Nucleotide-binding</keyword>
<reference evidence="5" key="1">
    <citation type="submission" date="2020-04" db="EMBL/GenBank/DDBJ databases">
        <authorList>
            <person name="Neveu A P."/>
        </authorList>
    </citation>
    <scope>NUCLEOTIDE SEQUENCE</scope>
    <source>
        <tissue evidence="5">Whole embryo</tissue>
    </source>
</reference>
<accession>A0A6F9DJR6</accession>
<dbReference type="GO" id="GO:0000027">
    <property type="term" value="P:ribosomal large subunit assembly"/>
    <property type="evidence" value="ECO:0007669"/>
    <property type="project" value="TreeGrafter"/>
</dbReference>
<dbReference type="PANTHER" id="PTHR48103">
    <property type="entry name" value="MIDASIN-RELATED"/>
    <property type="match status" value="1"/>
</dbReference>
<dbReference type="SUPFAM" id="SSF53300">
    <property type="entry name" value="vWA-like"/>
    <property type="match status" value="1"/>
</dbReference>
<dbReference type="CDD" id="cd01460">
    <property type="entry name" value="vWA_midasin"/>
    <property type="match status" value="1"/>
</dbReference>
<evidence type="ECO:0000313" key="5">
    <source>
        <dbReference type="EMBL" id="CAB3263714.1"/>
    </source>
</evidence>
<dbReference type="Gene3D" id="3.40.50.410">
    <property type="entry name" value="von Willebrand factor, type A domain"/>
    <property type="match status" value="1"/>
</dbReference>
<sequence length="1093" mass="123507">MFCQSPLLLDVAHGRLAITKAVNDLKSNDGDKSQKTNQTQLLKLANQLIHCILLAVQDLKTASILDVEQEKDMLDDQLVNHIFHEPEKEVSNLHTNKVHAKMLHFVEALMTGVHTDSNKLMVKSVLHVVQPFIVEYQVLIQHAVETITLAHRTTTKLAYILSSIFSQLLIKGFCPPADMEEELSDEKGELKEVEDAGIGEGQGAKDVSDQIENEEQVEDAAGGESKGDEDDNDDDDIPAEDNAIEMSEDFEGKMHDPDQGKEDDQDDNDDQSNTEEDIEKQMGDLGDDAEADKLDERMWGSEDEEEEDENKNGMQEEKGAGMDADQSEMAAKDDQIGEDQGEEKRKPNDEEEEVDEQKLGDQSEFDPNERDDFHEEESKDAPEDMEIPDNVNLDGEDNDEEGTEQERNLDENTAMETEEDNIEEQEENEPETEAGDENVEKDVEQLDEENNTNDDMDTPCEEINAEDEIQEDESNEQTQQEPANAQENKDESNSDDKDDENEEENKPAQGTQLPSEENEISETDEKVMDKISKKQAATNENNVQQSENASELVSQESKEEGKDDQKSGNAPSSDQNSESTTDMLSQNASNMEQKDPSAVESERNLGKSDSKRSLADAKEQQVKRVRTVDAADEKETANKKENTEAEMYKHIVDDKNGYDQQALDAATDQQMEEQKPKTNEQAQDETEEDVEPKRNTKDLQDTIAMDTNEGETATTESMARENDTMLDVPNIPQTENVEEAQDNKQRDEDELIQRSLAMSSIHTNLEHWTPCEQFTSFTPEEIQEIRKLMEEQLRDKETVDSLNQKDSERLWQQYLSLTQPLAQQLSEQLRLILEPTQAAKLKGDYRSGRRLNMRKVIPYIASGFRKDKIWLRRSKPSKRAYQVMLAMDDSSSMADNHTKQLAFESLAVISSALSTLEAGQLAVCSFGEDANMLHDFSQPFTDQSGSSILQKCTFQQEQTKIAKLLEANSKFMKSAQMNYMSSADPRISQLLLIISDGRGLYIEGRETVESAVRAARDCGIFIAFVILDNPKMKDSILDIKVPIFKQAGQMPEIRSYMEDFPFPFYVVIRDVNALPDTLSEALRQWFELVTSST</sequence>
<feature type="compositionally biased region" description="Basic and acidic residues" evidence="3">
    <location>
        <begin position="523"/>
        <end position="532"/>
    </location>
</feature>
<dbReference type="GO" id="GO:0005524">
    <property type="term" value="F:ATP binding"/>
    <property type="evidence" value="ECO:0007669"/>
    <property type="project" value="UniProtKB-KW"/>
</dbReference>
<feature type="compositionally biased region" description="Basic and acidic residues" evidence="3">
    <location>
        <begin position="691"/>
        <end position="700"/>
    </location>
</feature>
<feature type="compositionally biased region" description="Basic and acidic residues" evidence="3">
    <location>
        <begin position="592"/>
        <end position="657"/>
    </location>
</feature>
<dbReference type="FunFam" id="3.40.50.410:FF:000028">
    <property type="entry name" value="Midasin"/>
    <property type="match status" value="1"/>
</dbReference>
<feature type="compositionally biased region" description="Polar residues" evidence="3">
    <location>
        <begin position="567"/>
        <end position="591"/>
    </location>
</feature>
<feature type="compositionally biased region" description="Acidic residues" evidence="3">
    <location>
        <begin position="416"/>
        <end position="437"/>
    </location>
</feature>
<feature type="compositionally biased region" description="Basic and acidic residues" evidence="3">
    <location>
        <begin position="556"/>
        <end position="566"/>
    </location>
</feature>
<feature type="compositionally biased region" description="Acidic residues" evidence="3">
    <location>
        <begin position="263"/>
        <end position="278"/>
    </location>
</feature>
<dbReference type="AlphaFoldDB" id="A0A6F9DJR6"/>
<evidence type="ECO:0000256" key="3">
    <source>
        <dbReference type="SAM" id="MobiDB-lite"/>
    </source>
</evidence>
<dbReference type="EMBL" id="LR787852">
    <property type="protein sequence ID" value="CAB3263714.1"/>
    <property type="molecule type" value="mRNA"/>
</dbReference>
<feature type="compositionally biased region" description="Basic and acidic residues" evidence="3">
    <location>
        <begin position="250"/>
        <end position="262"/>
    </location>
</feature>
<feature type="compositionally biased region" description="Acidic residues" evidence="3">
    <location>
        <begin position="227"/>
        <end position="249"/>
    </location>
</feature>
<feature type="compositionally biased region" description="Acidic residues" evidence="3">
    <location>
        <begin position="209"/>
        <end position="218"/>
    </location>
</feature>
<dbReference type="InterPro" id="IPR036465">
    <property type="entry name" value="vWFA_dom_sf"/>
</dbReference>
<feature type="compositionally biased region" description="Polar residues" evidence="3">
    <location>
        <begin position="476"/>
        <end position="486"/>
    </location>
</feature>
<gene>
    <name evidence="5" type="primary">Mdn1</name>
</gene>
<proteinExistence type="evidence at transcript level"/>
<feature type="region of interest" description="Disordered" evidence="3">
    <location>
        <begin position="196"/>
        <end position="748"/>
    </location>
</feature>
<protein>
    <submittedName>
        <fullName evidence="5">Midasin</fullName>
    </submittedName>
</protein>
<keyword evidence="2" id="KW-0067">ATP-binding</keyword>
<feature type="compositionally biased region" description="Basic and acidic residues" evidence="3">
    <location>
        <begin position="356"/>
        <end position="382"/>
    </location>
</feature>
<name>A0A6F9DJR6_9ASCI</name>
<feature type="compositionally biased region" description="Basic and acidic residues" evidence="3">
    <location>
        <begin position="310"/>
        <end position="320"/>
    </location>
</feature>
<feature type="compositionally biased region" description="Acidic residues" evidence="3">
    <location>
        <begin position="445"/>
        <end position="475"/>
    </location>
</feature>
<dbReference type="PANTHER" id="PTHR48103:SF2">
    <property type="entry name" value="MIDASIN"/>
    <property type="match status" value="1"/>
</dbReference>